<organism evidence="1">
    <name type="scientific">marine metagenome</name>
    <dbReference type="NCBI Taxonomy" id="408172"/>
    <lineage>
        <taxon>unclassified sequences</taxon>
        <taxon>metagenomes</taxon>
        <taxon>ecological metagenomes</taxon>
    </lineage>
</organism>
<dbReference type="Gene3D" id="3.30.1330.10">
    <property type="entry name" value="PurM-like, N-terminal domain"/>
    <property type="match status" value="1"/>
</dbReference>
<dbReference type="GO" id="GO:0004642">
    <property type="term" value="F:phosphoribosylformylglycinamidine synthase activity"/>
    <property type="evidence" value="ECO:0007669"/>
    <property type="project" value="InterPro"/>
</dbReference>
<protein>
    <recommendedName>
        <fullName evidence="2">Phosphoribosylformylglycinamidine synthase linker domain-containing protein</fullName>
    </recommendedName>
</protein>
<dbReference type="SUPFAM" id="SSF55326">
    <property type="entry name" value="PurM N-terminal domain-like"/>
    <property type="match status" value="1"/>
</dbReference>
<proteinExistence type="predicted"/>
<name>A0A382X4A9_9ZZZZ</name>
<dbReference type="InterPro" id="IPR010074">
    <property type="entry name" value="PRibForGlyAmidine_synth_PurL"/>
</dbReference>
<gene>
    <name evidence="1" type="ORF">METZ01_LOCUS418553</name>
</gene>
<reference evidence="1" key="1">
    <citation type="submission" date="2018-05" db="EMBL/GenBank/DDBJ databases">
        <authorList>
            <person name="Lanie J.A."/>
            <person name="Ng W.-L."/>
            <person name="Kazmierczak K.M."/>
            <person name="Andrzejewski T.M."/>
            <person name="Davidsen T.M."/>
            <person name="Wayne K.J."/>
            <person name="Tettelin H."/>
            <person name="Glass J.I."/>
            <person name="Rusch D."/>
            <person name="Podicherti R."/>
            <person name="Tsui H.-C.T."/>
            <person name="Winkler M.E."/>
        </authorList>
    </citation>
    <scope>NUCLEOTIDE SEQUENCE</scope>
</reference>
<feature type="non-terminal residue" evidence="1">
    <location>
        <position position="66"/>
    </location>
</feature>
<dbReference type="InterPro" id="IPR036921">
    <property type="entry name" value="PurM-like_N_sf"/>
</dbReference>
<dbReference type="PANTHER" id="PTHR43555">
    <property type="entry name" value="PHOSPHORIBOSYLFORMYLGLYCINAMIDINE SYNTHASE SUBUNIT PURL"/>
    <property type="match status" value="1"/>
</dbReference>
<accession>A0A382X4A9</accession>
<dbReference type="AlphaFoldDB" id="A0A382X4A9"/>
<dbReference type="GO" id="GO:0006189">
    <property type="term" value="P:'de novo' IMP biosynthetic process"/>
    <property type="evidence" value="ECO:0007669"/>
    <property type="project" value="InterPro"/>
</dbReference>
<sequence>MGLFGSLWSEHCGYQHSKPLLKKFKYTNSNILVGAGSQNAGAVDIGGGLAAVFKIESHNHPSAVEP</sequence>
<evidence type="ECO:0008006" key="2">
    <source>
        <dbReference type="Google" id="ProtNLM"/>
    </source>
</evidence>
<dbReference type="PANTHER" id="PTHR43555:SF1">
    <property type="entry name" value="PHOSPHORIBOSYLFORMYLGLYCINAMIDINE SYNTHASE SUBUNIT PURL"/>
    <property type="match status" value="1"/>
</dbReference>
<dbReference type="EMBL" id="UINC01164710">
    <property type="protein sequence ID" value="SVD65699.1"/>
    <property type="molecule type" value="Genomic_DNA"/>
</dbReference>
<evidence type="ECO:0000313" key="1">
    <source>
        <dbReference type="EMBL" id="SVD65699.1"/>
    </source>
</evidence>